<keyword evidence="3" id="KW-1185">Reference proteome</keyword>
<dbReference type="Proteomes" id="UP000324222">
    <property type="component" value="Unassembled WGS sequence"/>
</dbReference>
<name>A0A5B7I8K7_PORTR</name>
<gene>
    <name evidence="2" type="ORF">E2C01_072305</name>
</gene>
<dbReference type="AlphaFoldDB" id="A0A5B7I8K7"/>
<dbReference type="EMBL" id="VSRR010046894">
    <property type="protein sequence ID" value="MPC77837.1"/>
    <property type="molecule type" value="Genomic_DNA"/>
</dbReference>
<protein>
    <submittedName>
        <fullName evidence="2">Uncharacterized protein</fullName>
    </submittedName>
</protein>
<organism evidence="2 3">
    <name type="scientific">Portunus trituberculatus</name>
    <name type="common">Swimming crab</name>
    <name type="synonym">Neptunus trituberculatus</name>
    <dbReference type="NCBI Taxonomy" id="210409"/>
    <lineage>
        <taxon>Eukaryota</taxon>
        <taxon>Metazoa</taxon>
        <taxon>Ecdysozoa</taxon>
        <taxon>Arthropoda</taxon>
        <taxon>Crustacea</taxon>
        <taxon>Multicrustacea</taxon>
        <taxon>Malacostraca</taxon>
        <taxon>Eumalacostraca</taxon>
        <taxon>Eucarida</taxon>
        <taxon>Decapoda</taxon>
        <taxon>Pleocyemata</taxon>
        <taxon>Brachyura</taxon>
        <taxon>Eubrachyura</taxon>
        <taxon>Portunoidea</taxon>
        <taxon>Portunidae</taxon>
        <taxon>Portuninae</taxon>
        <taxon>Portunus</taxon>
    </lineage>
</organism>
<evidence type="ECO:0000256" key="1">
    <source>
        <dbReference type="SAM" id="MobiDB-lite"/>
    </source>
</evidence>
<feature type="compositionally biased region" description="Low complexity" evidence="1">
    <location>
        <begin position="39"/>
        <end position="53"/>
    </location>
</feature>
<evidence type="ECO:0000313" key="2">
    <source>
        <dbReference type="EMBL" id="MPC77837.1"/>
    </source>
</evidence>
<feature type="region of interest" description="Disordered" evidence="1">
    <location>
        <begin position="32"/>
        <end position="59"/>
    </location>
</feature>
<accession>A0A5B7I8K7</accession>
<reference evidence="2 3" key="1">
    <citation type="submission" date="2019-05" db="EMBL/GenBank/DDBJ databases">
        <title>Another draft genome of Portunus trituberculatus and its Hox gene families provides insights of decapod evolution.</title>
        <authorList>
            <person name="Jeong J.-H."/>
            <person name="Song I."/>
            <person name="Kim S."/>
            <person name="Choi T."/>
            <person name="Kim D."/>
            <person name="Ryu S."/>
            <person name="Kim W."/>
        </authorList>
    </citation>
    <scope>NUCLEOTIDE SEQUENCE [LARGE SCALE GENOMIC DNA]</scope>
    <source>
        <tissue evidence="2">Muscle</tissue>
    </source>
</reference>
<evidence type="ECO:0000313" key="3">
    <source>
        <dbReference type="Proteomes" id="UP000324222"/>
    </source>
</evidence>
<sequence length="76" mass="8522">MIFAQKKVKCVDHGSFTFWAANLNETEMAQGFSPRLADTQGNSSNSTSQTAAAKSRERERLSFTGHIRSFSLHEDR</sequence>
<comment type="caution">
    <text evidence="2">The sequence shown here is derived from an EMBL/GenBank/DDBJ whole genome shotgun (WGS) entry which is preliminary data.</text>
</comment>
<proteinExistence type="predicted"/>